<dbReference type="InterPro" id="IPR050440">
    <property type="entry name" value="Laminin/Netrin_ECM"/>
</dbReference>
<evidence type="ECO:0000313" key="6">
    <source>
        <dbReference type="Proteomes" id="UP001266305"/>
    </source>
</evidence>
<evidence type="ECO:0000259" key="4">
    <source>
        <dbReference type="PROSITE" id="PS51117"/>
    </source>
</evidence>
<dbReference type="Pfam" id="PF00055">
    <property type="entry name" value="Laminin_N"/>
    <property type="match status" value="2"/>
</dbReference>
<keyword evidence="1" id="KW-1015">Disulfide bond</keyword>
<keyword evidence="6" id="KW-1185">Reference proteome</keyword>
<feature type="domain" description="Laminin N-terminal" evidence="4">
    <location>
        <begin position="1"/>
        <end position="261"/>
    </location>
</feature>
<comment type="caution">
    <text evidence="5">The sequence shown here is derived from an EMBL/GenBank/DDBJ whole genome shotgun (WGS) entry which is preliminary data.</text>
</comment>
<sequence length="261" mass="28672">MVAFQAVGNCLLKFRLYFLLIIKSIPTLSIEARYFPARTVEGSSSPAPRSRADGPWEPYQFYSASCQKTYSRPEGQYLHPGEDERVAFCTSEFSDISPLSGGNVAFSTLEGRPSAYNFEESPGLQGAGAFSKDMECGRKDVTAGSWVPLTPMEGPRTLEGKADPAMAESDHQSRGILQQGPWVPSSRSSWRALGEQEGPAGLSHAGARRRPARSSFSEWVTSTELLISLNRLNTFGDDIFKDPRVLQSYYYAVSDFSVGGR</sequence>
<accession>A0ABQ9WFQ8</accession>
<dbReference type="Gene3D" id="2.60.120.260">
    <property type="entry name" value="Galactose-binding domain-like"/>
    <property type="match status" value="2"/>
</dbReference>
<evidence type="ECO:0000256" key="1">
    <source>
        <dbReference type="ARBA" id="ARBA00023157"/>
    </source>
</evidence>
<evidence type="ECO:0000256" key="3">
    <source>
        <dbReference type="SAM" id="MobiDB-lite"/>
    </source>
</evidence>
<dbReference type="PANTHER" id="PTHR10574">
    <property type="entry name" value="NETRIN/LAMININ-RELATED"/>
    <property type="match status" value="1"/>
</dbReference>
<gene>
    <name evidence="5" type="ORF">P7K49_001867</name>
</gene>
<proteinExistence type="predicted"/>
<evidence type="ECO:0000256" key="2">
    <source>
        <dbReference type="ARBA" id="ARBA00023292"/>
    </source>
</evidence>
<dbReference type="PROSITE" id="PS51117">
    <property type="entry name" value="LAMININ_NTER"/>
    <property type="match status" value="1"/>
</dbReference>
<reference evidence="5 6" key="1">
    <citation type="submission" date="2023-05" db="EMBL/GenBank/DDBJ databases">
        <title>B98-5 Cell Line De Novo Hybrid Assembly: An Optical Mapping Approach.</title>
        <authorList>
            <person name="Kananen K."/>
            <person name="Auerbach J.A."/>
            <person name="Kautto E."/>
            <person name="Blachly J.S."/>
        </authorList>
    </citation>
    <scope>NUCLEOTIDE SEQUENCE [LARGE SCALE GENOMIC DNA]</scope>
    <source>
        <strain evidence="5">B95-8</strain>
        <tissue evidence="5">Cell line</tissue>
    </source>
</reference>
<name>A0ABQ9WFQ8_SAGOE</name>
<dbReference type="PANTHER" id="PTHR10574:SF240">
    <property type="entry name" value="LAMININ SUBUNIT GAMMA-3"/>
    <property type="match status" value="1"/>
</dbReference>
<evidence type="ECO:0000313" key="5">
    <source>
        <dbReference type="EMBL" id="KAK2120481.1"/>
    </source>
</evidence>
<dbReference type="Proteomes" id="UP001266305">
    <property type="component" value="Unassembled WGS sequence"/>
</dbReference>
<dbReference type="InterPro" id="IPR008211">
    <property type="entry name" value="Laminin_N"/>
</dbReference>
<feature type="region of interest" description="Disordered" evidence="3">
    <location>
        <begin position="145"/>
        <end position="209"/>
    </location>
</feature>
<feature type="compositionally biased region" description="Basic and acidic residues" evidence="3">
    <location>
        <begin position="156"/>
        <end position="173"/>
    </location>
</feature>
<dbReference type="SMART" id="SM00136">
    <property type="entry name" value="LamNT"/>
    <property type="match status" value="1"/>
</dbReference>
<dbReference type="EMBL" id="JASSZA010000001">
    <property type="protein sequence ID" value="KAK2120481.1"/>
    <property type="molecule type" value="Genomic_DNA"/>
</dbReference>
<organism evidence="5 6">
    <name type="scientific">Saguinus oedipus</name>
    <name type="common">Cotton-top tamarin</name>
    <name type="synonym">Oedipomidas oedipus</name>
    <dbReference type="NCBI Taxonomy" id="9490"/>
    <lineage>
        <taxon>Eukaryota</taxon>
        <taxon>Metazoa</taxon>
        <taxon>Chordata</taxon>
        <taxon>Craniata</taxon>
        <taxon>Vertebrata</taxon>
        <taxon>Euteleostomi</taxon>
        <taxon>Mammalia</taxon>
        <taxon>Eutheria</taxon>
        <taxon>Euarchontoglires</taxon>
        <taxon>Primates</taxon>
        <taxon>Haplorrhini</taxon>
        <taxon>Platyrrhini</taxon>
        <taxon>Cebidae</taxon>
        <taxon>Callitrichinae</taxon>
        <taxon>Saguinus</taxon>
    </lineage>
</organism>
<protein>
    <recommendedName>
        <fullName evidence="4">Laminin N-terminal domain-containing protein</fullName>
    </recommendedName>
</protein>
<keyword evidence="2" id="KW-0424">Laminin EGF-like domain</keyword>